<dbReference type="InterPro" id="IPR002401">
    <property type="entry name" value="Cyt_P450_E_grp-I"/>
</dbReference>
<dbReference type="PANTHER" id="PTHR24292">
    <property type="entry name" value="CYTOCHROME P450"/>
    <property type="match status" value="1"/>
</dbReference>
<evidence type="ECO:0000256" key="9">
    <source>
        <dbReference type="ARBA" id="ARBA00023002"/>
    </source>
</evidence>
<dbReference type="InterPro" id="IPR001128">
    <property type="entry name" value="Cyt_P450"/>
</dbReference>
<dbReference type="InterPro" id="IPR050476">
    <property type="entry name" value="Insect_CytP450_Detox"/>
</dbReference>
<keyword evidence="7" id="KW-0256">Endoplasmic reticulum</keyword>
<organism evidence="15 16">
    <name type="scientific">Asbolus verrucosus</name>
    <name type="common">Desert ironclad beetle</name>
    <dbReference type="NCBI Taxonomy" id="1661398"/>
    <lineage>
        <taxon>Eukaryota</taxon>
        <taxon>Metazoa</taxon>
        <taxon>Ecdysozoa</taxon>
        <taxon>Arthropoda</taxon>
        <taxon>Hexapoda</taxon>
        <taxon>Insecta</taxon>
        <taxon>Pterygota</taxon>
        <taxon>Neoptera</taxon>
        <taxon>Endopterygota</taxon>
        <taxon>Coleoptera</taxon>
        <taxon>Polyphaga</taxon>
        <taxon>Cucujiformia</taxon>
        <taxon>Tenebrionidae</taxon>
        <taxon>Pimeliinae</taxon>
        <taxon>Asbolus</taxon>
    </lineage>
</organism>
<evidence type="ECO:0000256" key="14">
    <source>
        <dbReference type="RuleBase" id="RU000461"/>
    </source>
</evidence>
<keyword evidence="8" id="KW-0492">Microsome</keyword>
<dbReference type="GO" id="GO:0005506">
    <property type="term" value="F:iron ion binding"/>
    <property type="evidence" value="ECO:0007669"/>
    <property type="project" value="InterPro"/>
</dbReference>
<evidence type="ECO:0000256" key="13">
    <source>
        <dbReference type="PIRSR" id="PIRSR602401-1"/>
    </source>
</evidence>
<gene>
    <name evidence="15" type="ORF">BDFB_012153</name>
</gene>
<evidence type="ECO:0000313" key="16">
    <source>
        <dbReference type="Proteomes" id="UP000292052"/>
    </source>
</evidence>
<evidence type="ECO:0000256" key="10">
    <source>
        <dbReference type="ARBA" id="ARBA00023004"/>
    </source>
</evidence>
<dbReference type="Gene3D" id="1.10.630.10">
    <property type="entry name" value="Cytochrome P450"/>
    <property type="match status" value="1"/>
</dbReference>
<evidence type="ECO:0000256" key="11">
    <source>
        <dbReference type="ARBA" id="ARBA00023033"/>
    </source>
</evidence>
<protein>
    <submittedName>
        <fullName evidence="15">p450 domain containing protein</fullName>
    </submittedName>
</protein>
<evidence type="ECO:0000256" key="3">
    <source>
        <dbReference type="ARBA" id="ARBA00004406"/>
    </source>
</evidence>
<keyword evidence="5 13" id="KW-0349">Heme</keyword>
<dbReference type="STRING" id="1661398.A0A482WE08"/>
<comment type="caution">
    <text evidence="15">The sequence shown here is derived from an EMBL/GenBank/DDBJ whole genome shotgun (WGS) entry which is preliminary data.</text>
</comment>
<evidence type="ECO:0000313" key="15">
    <source>
        <dbReference type="EMBL" id="RZC42628.1"/>
    </source>
</evidence>
<dbReference type="FunFam" id="1.10.630.10:FF:000182">
    <property type="entry name" value="Cytochrome P450 3A4"/>
    <property type="match status" value="1"/>
</dbReference>
<dbReference type="SUPFAM" id="SSF48264">
    <property type="entry name" value="Cytochrome P450"/>
    <property type="match status" value="1"/>
</dbReference>
<dbReference type="PANTHER" id="PTHR24292:SF54">
    <property type="entry name" value="CYP9F3-RELATED"/>
    <property type="match status" value="1"/>
</dbReference>
<dbReference type="PRINTS" id="PR00463">
    <property type="entry name" value="EP450I"/>
</dbReference>
<dbReference type="AlphaFoldDB" id="A0A482WE08"/>
<evidence type="ECO:0000256" key="6">
    <source>
        <dbReference type="ARBA" id="ARBA00022723"/>
    </source>
</evidence>
<accession>A0A482WE08</accession>
<dbReference type="OrthoDB" id="2789670at2759"/>
<dbReference type="PROSITE" id="PS00086">
    <property type="entry name" value="CYTOCHROME_P450"/>
    <property type="match status" value="1"/>
</dbReference>
<keyword evidence="16" id="KW-1185">Reference proteome</keyword>
<keyword evidence="12" id="KW-0472">Membrane</keyword>
<keyword evidence="6 13" id="KW-0479">Metal-binding</keyword>
<keyword evidence="9 14" id="KW-0560">Oxidoreductase</keyword>
<dbReference type="Pfam" id="PF00067">
    <property type="entry name" value="p450"/>
    <property type="match status" value="1"/>
</dbReference>
<name>A0A482WE08_ASBVE</name>
<dbReference type="GO" id="GO:0020037">
    <property type="term" value="F:heme binding"/>
    <property type="evidence" value="ECO:0007669"/>
    <property type="project" value="InterPro"/>
</dbReference>
<comment type="subcellular location">
    <subcellularLocation>
        <location evidence="3">Endoplasmic reticulum membrane</location>
        <topology evidence="3">Peripheral membrane protein</topology>
    </subcellularLocation>
    <subcellularLocation>
        <location evidence="2">Microsome membrane</location>
        <topology evidence="2">Peripheral membrane protein</topology>
    </subcellularLocation>
</comment>
<evidence type="ECO:0000256" key="12">
    <source>
        <dbReference type="ARBA" id="ARBA00023136"/>
    </source>
</evidence>
<evidence type="ECO:0000256" key="5">
    <source>
        <dbReference type="ARBA" id="ARBA00022617"/>
    </source>
</evidence>
<evidence type="ECO:0000256" key="8">
    <source>
        <dbReference type="ARBA" id="ARBA00022848"/>
    </source>
</evidence>
<dbReference type="PRINTS" id="PR00385">
    <property type="entry name" value="P450"/>
</dbReference>
<sequence length="245" mass="28146">EESEITKASVATKQQITDLDITAQALLFFFGGFDSVSSLMCFMSYELGINPDVQEKLRHEVDETAEKCNGKLTYEALTDMKYMDMVVSETLRLWPTGAAANRVCTRPYTIEPKTPDEKPLYLKKDAIVWLPIYAIHRDPQYFPDPERFDPERFSEENKGNIRPYTYLPFGSGPRNCIGSRFALLESKVLFFYILSHFEIIPVEKTQIPLKLSKKSFNMNAEGGFWFGFKRRVKCVSENMGTLVTK</sequence>
<keyword evidence="10 13" id="KW-0408">Iron</keyword>
<dbReference type="GO" id="GO:0005789">
    <property type="term" value="C:endoplasmic reticulum membrane"/>
    <property type="evidence" value="ECO:0007669"/>
    <property type="project" value="UniProtKB-SubCell"/>
</dbReference>
<evidence type="ECO:0000256" key="2">
    <source>
        <dbReference type="ARBA" id="ARBA00004174"/>
    </source>
</evidence>
<reference evidence="15" key="1">
    <citation type="submission" date="2017-03" db="EMBL/GenBank/DDBJ databases">
        <title>Genome of the blue death feigning beetle - Asbolus verrucosus.</title>
        <authorList>
            <person name="Rider S.D."/>
        </authorList>
    </citation>
    <scope>NUCLEOTIDE SEQUENCE [LARGE SCALE GENOMIC DNA]</scope>
    <source>
        <strain evidence="15">Butters</strain>
        <tissue evidence="15">Head and leg muscle</tissue>
    </source>
</reference>
<dbReference type="GO" id="GO:0016705">
    <property type="term" value="F:oxidoreductase activity, acting on paired donors, with incorporation or reduction of molecular oxygen"/>
    <property type="evidence" value="ECO:0007669"/>
    <property type="project" value="InterPro"/>
</dbReference>
<evidence type="ECO:0000256" key="7">
    <source>
        <dbReference type="ARBA" id="ARBA00022824"/>
    </source>
</evidence>
<dbReference type="InterPro" id="IPR036396">
    <property type="entry name" value="Cyt_P450_sf"/>
</dbReference>
<feature type="non-terminal residue" evidence="15">
    <location>
        <position position="1"/>
    </location>
</feature>
<feature type="binding site" description="axial binding residue" evidence="13">
    <location>
        <position position="176"/>
    </location>
    <ligand>
        <name>heme</name>
        <dbReference type="ChEBI" id="CHEBI:30413"/>
    </ligand>
    <ligandPart>
        <name>Fe</name>
        <dbReference type="ChEBI" id="CHEBI:18248"/>
    </ligandPart>
</feature>
<comment type="cofactor">
    <cofactor evidence="1 13">
        <name>heme</name>
        <dbReference type="ChEBI" id="CHEBI:30413"/>
    </cofactor>
</comment>
<dbReference type="GO" id="GO:0004497">
    <property type="term" value="F:monooxygenase activity"/>
    <property type="evidence" value="ECO:0007669"/>
    <property type="project" value="UniProtKB-KW"/>
</dbReference>
<evidence type="ECO:0000256" key="1">
    <source>
        <dbReference type="ARBA" id="ARBA00001971"/>
    </source>
</evidence>
<proteinExistence type="inferred from homology"/>
<evidence type="ECO:0000256" key="4">
    <source>
        <dbReference type="ARBA" id="ARBA00010617"/>
    </source>
</evidence>
<keyword evidence="11 14" id="KW-0503">Monooxygenase</keyword>
<dbReference type="EMBL" id="QDEB01006504">
    <property type="protein sequence ID" value="RZC42628.1"/>
    <property type="molecule type" value="Genomic_DNA"/>
</dbReference>
<dbReference type="InterPro" id="IPR017972">
    <property type="entry name" value="Cyt_P450_CS"/>
</dbReference>
<dbReference type="Proteomes" id="UP000292052">
    <property type="component" value="Unassembled WGS sequence"/>
</dbReference>
<comment type="similarity">
    <text evidence="4 14">Belongs to the cytochrome P450 family.</text>
</comment>